<feature type="transmembrane region" description="Helical" evidence="1">
    <location>
        <begin position="16"/>
        <end position="34"/>
    </location>
</feature>
<feature type="transmembrane region" description="Helical" evidence="1">
    <location>
        <begin position="71"/>
        <end position="90"/>
    </location>
</feature>
<keyword evidence="2" id="KW-0614">Plasmid</keyword>
<keyword evidence="1" id="KW-0472">Membrane</keyword>
<dbReference type="RefSeq" id="WP_065283653.1">
    <property type="nucleotide sequence ID" value="NZ_CP016288.1"/>
</dbReference>
<geneLocation type="plasmid" evidence="2 3">
    <name>unnamed7</name>
</geneLocation>
<sequence length="97" mass="10800">MTSLKKRGYRFDLRRLSLATLVLGCVFLLAHIAIRDSLTLGYAMMIPVYAFLSAVLEGSRLDKGGRWNIQAWGETILAIAGAMAVGYLGYRLWLLGY</sequence>
<reference evidence="2 3" key="1">
    <citation type="submission" date="2016-06" db="EMBL/GenBank/DDBJ databases">
        <title>Microsymbionts genomes from the relict species Vavilovia formosa.</title>
        <authorList>
            <person name="Chirak E."/>
            <person name="Kimeklis A."/>
            <person name="Andronov E."/>
        </authorList>
    </citation>
    <scope>NUCLEOTIDE SEQUENCE [LARGE SCALE GENOMIC DNA]</scope>
    <source>
        <strain evidence="2 3">Vaf10</strain>
        <plasmid evidence="3">Plasmid unnamed7</plasmid>
    </source>
</reference>
<name>A0A1B1CKE7_RHILE</name>
<evidence type="ECO:0000313" key="2">
    <source>
        <dbReference type="EMBL" id="ANP90149.1"/>
    </source>
</evidence>
<keyword evidence="1" id="KW-1133">Transmembrane helix</keyword>
<proteinExistence type="predicted"/>
<gene>
    <name evidence="2" type="ORF">BA011_40205</name>
</gene>
<dbReference type="AlphaFoldDB" id="A0A1B1CKE7"/>
<organism evidence="2 3">
    <name type="scientific">Rhizobium leguminosarum</name>
    <dbReference type="NCBI Taxonomy" id="384"/>
    <lineage>
        <taxon>Bacteria</taxon>
        <taxon>Pseudomonadati</taxon>
        <taxon>Pseudomonadota</taxon>
        <taxon>Alphaproteobacteria</taxon>
        <taxon>Hyphomicrobiales</taxon>
        <taxon>Rhizobiaceae</taxon>
        <taxon>Rhizobium/Agrobacterium group</taxon>
        <taxon>Rhizobium</taxon>
    </lineage>
</organism>
<dbReference type="EMBL" id="CP016288">
    <property type="protein sequence ID" value="ANP90149.1"/>
    <property type="molecule type" value="Genomic_DNA"/>
</dbReference>
<evidence type="ECO:0000313" key="3">
    <source>
        <dbReference type="Proteomes" id="UP000092691"/>
    </source>
</evidence>
<dbReference type="Proteomes" id="UP000092691">
    <property type="component" value="Plasmid unnamed7"/>
</dbReference>
<keyword evidence="1" id="KW-0812">Transmembrane</keyword>
<feature type="transmembrane region" description="Helical" evidence="1">
    <location>
        <begin position="40"/>
        <end position="59"/>
    </location>
</feature>
<protein>
    <submittedName>
        <fullName evidence="2">Uncharacterized protein</fullName>
    </submittedName>
</protein>
<evidence type="ECO:0000256" key="1">
    <source>
        <dbReference type="SAM" id="Phobius"/>
    </source>
</evidence>
<dbReference type="OrthoDB" id="8396957at2"/>
<accession>A0A1B1CKE7</accession>